<sequence length="198" mass="23313">MKDLEKLFQTKFDLERIPIASDLIVKEVTVTIEDREFFEYVKSKINVDRIGEVVFAIKDGEDVLVVRQKEYPDKVYRIPSGGIGLNENVDEALKREVKEELALNIKAFLLIGAIKYNLVWLQEHFDFYSFVFLIEKYEKDNLAKTDGEISEAIKVSLDELKNLCDILKEQKGFWGDWGKFRFYSTYLVYEYLVRKKIN</sequence>
<proteinExistence type="inferred from homology"/>
<gene>
    <name evidence="3" type="ORF">ENL71_03535</name>
</gene>
<dbReference type="InterPro" id="IPR015797">
    <property type="entry name" value="NUDIX_hydrolase-like_dom_sf"/>
</dbReference>
<dbReference type="AlphaFoldDB" id="A0A7C5Z5W6"/>
<protein>
    <submittedName>
        <fullName evidence="3">NUDIX hydrolase</fullName>
    </submittedName>
</protein>
<keyword evidence="3" id="KW-0378">Hydrolase</keyword>
<dbReference type="PANTHER" id="PTHR43736:SF1">
    <property type="entry name" value="DIHYDRONEOPTERIN TRIPHOSPHATE DIPHOSPHATASE"/>
    <property type="match status" value="1"/>
</dbReference>
<comment type="similarity">
    <text evidence="1">Belongs to the Nudix hydrolase family.</text>
</comment>
<dbReference type="PANTHER" id="PTHR43736">
    <property type="entry name" value="ADP-RIBOSE PYROPHOSPHATASE"/>
    <property type="match status" value="1"/>
</dbReference>
<dbReference type="SUPFAM" id="SSF55811">
    <property type="entry name" value="Nudix"/>
    <property type="match status" value="1"/>
</dbReference>
<evidence type="ECO:0000256" key="1">
    <source>
        <dbReference type="ARBA" id="ARBA00005582"/>
    </source>
</evidence>
<dbReference type="GO" id="GO:0016787">
    <property type="term" value="F:hydrolase activity"/>
    <property type="evidence" value="ECO:0007669"/>
    <property type="project" value="UniProtKB-KW"/>
</dbReference>
<organism evidence="3">
    <name type="scientific">Caldicellulosiruptor owensensis</name>
    <dbReference type="NCBI Taxonomy" id="55205"/>
    <lineage>
        <taxon>Bacteria</taxon>
        <taxon>Bacillati</taxon>
        <taxon>Bacillota</taxon>
        <taxon>Bacillota incertae sedis</taxon>
        <taxon>Caldicellulosiruptorales</taxon>
        <taxon>Caldicellulosiruptoraceae</taxon>
        <taxon>Caldicellulosiruptor</taxon>
    </lineage>
</organism>
<evidence type="ECO:0000259" key="2">
    <source>
        <dbReference type="PROSITE" id="PS51462"/>
    </source>
</evidence>
<dbReference type="EMBL" id="DRUZ01000041">
    <property type="protein sequence ID" value="HHS01594.1"/>
    <property type="molecule type" value="Genomic_DNA"/>
</dbReference>
<reference evidence="3" key="1">
    <citation type="journal article" date="2020" name="mSystems">
        <title>Genome- and Community-Level Interaction Insights into Carbon Utilization and Element Cycling Functions of Hydrothermarchaeota in Hydrothermal Sediment.</title>
        <authorList>
            <person name="Zhou Z."/>
            <person name="Liu Y."/>
            <person name="Xu W."/>
            <person name="Pan J."/>
            <person name="Luo Z.H."/>
            <person name="Li M."/>
        </authorList>
    </citation>
    <scope>NUCLEOTIDE SEQUENCE [LARGE SCALE GENOMIC DNA]</scope>
    <source>
        <strain evidence="3">SpSt-102</strain>
    </source>
</reference>
<dbReference type="Pfam" id="PF00293">
    <property type="entry name" value="NUDIX"/>
    <property type="match status" value="1"/>
</dbReference>
<dbReference type="PROSITE" id="PS51462">
    <property type="entry name" value="NUDIX"/>
    <property type="match status" value="1"/>
</dbReference>
<accession>A0A7C5Z5W6</accession>
<comment type="caution">
    <text evidence="3">The sequence shown here is derived from an EMBL/GenBank/DDBJ whole genome shotgun (WGS) entry which is preliminary data.</text>
</comment>
<dbReference type="CDD" id="cd02883">
    <property type="entry name" value="NUDIX_Hydrolase"/>
    <property type="match status" value="1"/>
</dbReference>
<dbReference type="InterPro" id="IPR000086">
    <property type="entry name" value="NUDIX_hydrolase_dom"/>
</dbReference>
<feature type="domain" description="Nudix hydrolase" evidence="2">
    <location>
        <begin position="47"/>
        <end position="177"/>
    </location>
</feature>
<name>A0A7C5Z5W6_9FIRM</name>
<evidence type="ECO:0000313" key="3">
    <source>
        <dbReference type="EMBL" id="HHS01594.1"/>
    </source>
</evidence>
<dbReference type="Gene3D" id="3.90.79.10">
    <property type="entry name" value="Nucleoside Triphosphate Pyrophosphohydrolase"/>
    <property type="match status" value="1"/>
</dbReference>